<evidence type="ECO:0000313" key="1">
    <source>
        <dbReference type="EMBL" id="ELY58123.1"/>
    </source>
</evidence>
<dbReference type="AlphaFoldDB" id="L9XBY7"/>
<dbReference type="Proteomes" id="UP000011688">
    <property type="component" value="Unassembled WGS sequence"/>
</dbReference>
<evidence type="ECO:0000313" key="2">
    <source>
        <dbReference type="Proteomes" id="UP000011688"/>
    </source>
</evidence>
<keyword evidence="2" id="KW-1185">Reference proteome</keyword>
<accession>L9XBY7</accession>
<proteinExistence type="predicted"/>
<sequence>MHRRGVLASLSSASIGGAAVCVAALGNRGEDVHLGRIILTNQTQRERTAHVDVYRGDERVFSATETVAAYDDEAGVVPGTDVHCGWPSAPGRYRVDVRFDGHETASIRVFETESARDADDGERPDDREDDRAVDCYAAVADLLAYDETRTWFARCRSTTSDPSADVCPLEAE</sequence>
<protein>
    <submittedName>
        <fullName evidence="1">Uncharacterized protein</fullName>
    </submittedName>
</protein>
<gene>
    <name evidence="1" type="ORF">C491_10019</name>
</gene>
<reference evidence="1 2" key="1">
    <citation type="journal article" date="2014" name="PLoS Genet.">
        <title>Phylogenetically driven sequencing of extremely halophilic archaea reveals strategies for static and dynamic osmo-response.</title>
        <authorList>
            <person name="Becker E.A."/>
            <person name="Seitzer P.M."/>
            <person name="Tritt A."/>
            <person name="Larsen D."/>
            <person name="Krusor M."/>
            <person name="Yao A.I."/>
            <person name="Wu D."/>
            <person name="Madern D."/>
            <person name="Eisen J.A."/>
            <person name="Darling A.E."/>
            <person name="Facciotti M.T."/>
        </authorList>
    </citation>
    <scope>NUCLEOTIDE SEQUENCE [LARGE SCALE GENOMIC DNA]</scope>
    <source>
        <strain evidence="1 2">DSM 10524</strain>
    </source>
</reference>
<name>L9XBY7_9EURY</name>
<organism evidence="1 2">
    <name type="scientific">Natronococcus amylolyticus DSM 10524</name>
    <dbReference type="NCBI Taxonomy" id="1227497"/>
    <lineage>
        <taxon>Archaea</taxon>
        <taxon>Methanobacteriati</taxon>
        <taxon>Methanobacteriota</taxon>
        <taxon>Stenosarchaea group</taxon>
        <taxon>Halobacteria</taxon>
        <taxon>Halobacteriales</taxon>
        <taxon>Natrialbaceae</taxon>
        <taxon>Natronococcus</taxon>
    </lineage>
</organism>
<comment type="caution">
    <text evidence="1">The sequence shown here is derived from an EMBL/GenBank/DDBJ whole genome shotgun (WGS) entry which is preliminary data.</text>
</comment>
<dbReference type="EMBL" id="AOIB01000021">
    <property type="protein sequence ID" value="ELY58123.1"/>
    <property type="molecule type" value="Genomic_DNA"/>
</dbReference>